<organism evidence="2 3">
    <name type="scientific">Sphingobacterium multivorum</name>
    <dbReference type="NCBI Taxonomy" id="28454"/>
    <lineage>
        <taxon>Bacteria</taxon>
        <taxon>Pseudomonadati</taxon>
        <taxon>Bacteroidota</taxon>
        <taxon>Sphingobacteriia</taxon>
        <taxon>Sphingobacteriales</taxon>
        <taxon>Sphingobacteriaceae</taxon>
        <taxon>Sphingobacterium</taxon>
    </lineage>
</organism>
<dbReference type="EMBL" id="CABWMV010000007">
    <property type="protein sequence ID" value="VXC74927.1"/>
    <property type="molecule type" value="Genomic_DNA"/>
</dbReference>
<gene>
    <name evidence="2" type="ORF">SPHINGO8BC_150791</name>
</gene>
<evidence type="ECO:0000256" key="1">
    <source>
        <dbReference type="SAM" id="Phobius"/>
    </source>
</evidence>
<dbReference type="AlphaFoldDB" id="A0A654B3M8"/>
<reference evidence="2 3" key="1">
    <citation type="submission" date="2019-10" db="EMBL/GenBank/DDBJ databases">
        <authorList>
            <person name="Karimi E."/>
        </authorList>
    </citation>
    <scope>NUCLEOTIDE SEQUENCE [LARGE SCALE GENOMIC DNA]</scope>
    <source>
        <strain evidence="2">Sphingobacterium sp. 8BC</strain>
    </source>
</reference>
<accession>A0A654B3M8</accession>
<feature type="transmembrane region" description="Helical" evidence="1">
    <location>
        <begin position="28"/>
        <end position="48"/>
    </location>
</feature>
<evidence type="ECO:0000313" key="2">
    <source>
        <dbReference type="EMBL" id="VXC74927.1"/>
    </source>
</evidence>
<sequence length="124" mass="14499">MEYSIHLNWILHTQRIHERLSTENLRCYRFYSLILVQILLSFSNNLIVKYTTFFPKVFAFLDAQNQSMLLRVASIFSVLTALEILDGFCLSSDHLKWIILGSLLSAQFACRIFLIFTQTLLSFI</sequence>
<name>A0A654B3M8_SPHMU</name>
<feature type="transmembrane region" description="Helical" evidence="1">
    <location>
        <begin position="97"/>
        <end position="121"/>
    </location>
</feature>
<keyword evidence="1" id="KW-1133">Transmembrane helix</keyword>
<dbReference type="Proteomes" id="UP000432350">
    <property type="component" value="Unassembled WGS sequence"/>
</dbReference>
<proteinExistence type="predicted"/>
<keyword evidence="1" id="KW-0472">Membrane</keyword>
<keyword evidence="1" id="KW-0812">Transmembrane</keyword>
<feature type="transmembrane region" description="Helical" evidence="1">
    <location>
        <begin position="68"/>
        <end position="85"/>
    </location>
</feature>
<protein>
    <submittedName>
        <fullName evidence="2">Uncharacterized protein</fullName>
    </submittedName>
</protein>
<evidence type="ECO:0000313" key="3">
    <source>
        <dbReference type="Proteomes" id="UP000432350"/>
    </source>
</evidence>